<evidence type="ECO:0000256" key="3">
    <source>
        <dbReference type="ARBA" id="ARBA00048132"/>
    </source>
</evidence>
<dbReference type="GO" id="GO:0004791">
    <property type="term" value="F:thioredoxin-disulfide reductase (NADPH) activity"/>
    <property type="evidence" value="ECO:0007669"/>
    <property type="project" value="UniProtKB-EC"/>
</dbReference>
<feature type="domain" description="FAD/NAD(P)-binding" evidence="4">
    <location>
        <begin position="21"/>
        <end position="301"/>
    </location>
</feature>
<evidence type="ECO:0000256" key="2">
    <source>
        <dbReference type="ARBA" id="ARBA00023002"/>
    </source>
</evidence>
<keyword evidence="1" id="KW-0285">Flavoprotein</keyword>
<dbReference type="InterPro" id="IPR050097">
    <property type="entry name" value="Ferredoxin-NADP_redctase_2"/>
</dbReference>
<dbReference type="RefSeq" id="WP_171085396.1">
    <property type="nucleotide sequence ID" value="NZ_BNBU01000001.1"/>
</dbReference>
<sequence>MTTPAEAEAAPGPGNAAECVDVVVVGGGLAGLGAALTLGRARRSVLVIDAGHPRNAPAAHSHGYLTRDGTPPLELLRLGRQEVRGYGGRVIEGTVETIARLDDGRFRLTTGEGTSHLARRALVTTGLVDRYPRIPGLHDRWGRDVVHCPYCFGWEYRDRALAVLGTGPGAAAQALMWRQWSEDVVLFQHTAPEPTEEEQARLAARGVTVVPGEVAAVEVDDDRVVGIRLASGEVRPREVIVIGPRFEFRHELLDPLGVKAVEHPLGIGRQAEADLSGFTGVPGVWVAGNVLDVTAGVMQSAASGVTAAAALNADLTADDAARAVLAR</sequence>
<dbReference type="Pfam" id="PF07992">
    <property type="entry name" value="Pyr_redox_2"/>
    <property type="match status" value="1"/>
</dbReference>
<dbReference type="PANTHER" id="PTHR48105">
    <property type="entry name" value="THIOREDOXIN REDUCTASE 1-RELATED-RELATED"/>
    <property type="match status" value="1"/>
</dbReference>
<accession>A0A7Y7EA08</accession>
<comment type="caution">
    <text evidence="5">The sequence shown here is derived from an EMBL/GenBank/DDBJ whole genome shotgun (WGS) entry which is preliminary data.</text>
</comment>
<dbReference type="SUPFAM" id="SSF51905">
    <property type="entry name" value="FAD/NAD(P)-binding domain"/>
    <property type="match status" value="1"/>
</dbReference>
<gene>
    <name evidence="5" type="ORF">HG542_25655</name>
</gene>
<dbReference type="InterPro" id="IPR036188">
    <property type="entry name" value="FAD/NAD-bd_sf"/>
</dbReference>
<dbReference type="PRINTS" id="PR00469">
    <property type="entry name" value="PNDRDTASEII"/>
</dbReference>
<dbReference type="InterPro" id="IPR023753">
    <property type="entry name" value="FAD/NAD-binding_dom"/>
</dbReference>
<dbReference type="Gene3D" id="3.50.50.60">
    <property type="entry name" value="FAD/NAD(P)-binding domain"/>
    <property type="match status" value="2"/>
</dbReference>
<reference evidence="5 6" key="1">
    <citation type="submission" date="2020-04" db="EMBL/GenBank/DDBJ databases">
        <title>Draft Genome Sequence of Streptomyces morookaense DSM 40503, an 8-azaguanine-producing strain.</title>
        <authorList>
            <person name="Qi J."/>
            <person name="Gao J.-M."/>
        </authorList>
    </citation>
    <scope>NUCLEOTIDE SEQUENCE [LARGE SCALE GENOMIC DNA]</scope>
    <source>
        <strain evidence="5 6">DSM 40503</strain>
    </source>
</reference>
<dbReference type="Proteomes" id="UP000587462">
    <property type="component" value="Unassembled WGS sequence"/>
</dbReference>
<organism evidence="5 6">
    <name type="scientific">Streptomyces morookaense</name>
    <name type="common">Streptoverticillium morookaense</name>
    <dbReference type="NCBI Taxonomy" id="1970"/>
    <lineage>
        <taxon>Bacteria</taxon>
        <taxon>Bacillati</taxon>
        <taxon>Actinomycetota</taxon>
        <taxon>Actinomycetes</taxon>
        <taxon>Kitasatosporales</taxon>
        <taxon>Streptomycetaceae</taxon>
        <taxon>Streptomyces</taxon>
    </lineage>
</organism>
<name>A0A7Y7EA08_STRMO</name>
<evidence type="ECO:0000259" key="4">
    <source>
        <dbReference type="Pfam" id="PF07992"/>
    </source>
</evidence>
<dbReference type="PRINTS" id="PR00368">
    <property type="entry name" value="FADPNR"/>
</dbReference>
<keyword evidence="2" id="KW-0560">Oxidoreductase</keyword>
<comment type="catalytic activity">
    <reaction evidence="3">
        <text>[thioredoxin]-dithiol + NADP(+) = [thioredoxin]-disulfide + NADPH + H(+)</text>
        <dbReference type="Rhea" id="RHEA:20345"/>
        <dbReference type="Rhea" id="RHEA-COMP:10698"/>
        <dbReference type="Rhea" id="RHEA-COMP:10700"/>
        <dbReference type="ChEBI" id="CHEBI:15378"/>
        <dbReference type="ChEBI" id="CHEBI:29950"/>
        <dbReference type="ChEBI" id="CHEBI:50058"/>
        <dbReference type="ChEBI" id="CHEBI:57783"/>
        <dbReference type="ChEBI" id="CHEBI:58349"/>
        <dbReference type="EC" id="1.8.1.9"/>
    </reaction>
</comment>
<evidence type="ECO:0000313" key="5">
    <source>
        <dbReference type="EMBL" id="NVK81014.1"/>
    </source>
</evidence>
<protein>
    <submittedName>
        <fullName evidence="5">NAD(P)/FAD-dependent oxidoreductase</fullName>
    </submittedName>
</protein>
<evidence type="ECO:0000256" key="1">
    <source>
        <dbReference type="ARBA" id="ARBA00022630"/>
    </source>
</evidence>
<keyword evidence="6" id="KW-1185">Reference proteome</keyword>
<dbReference type="EMBL" id="JABBXF010000069">
    <property type="protein sequence ID" value="NVK81014.1"/>
    <property type="molecule type" value="Genomic_DNA"/>
</dbReference>
<proteinExistence type="predicted"/>
<evidence type="ECO:0000313" key="6">
    <source>
        <dbReference type="Proteomes" id="UP000587462"/>
    </source>
</evidence>
<dbReference type="AlphaFoldDB" id="A0A7Y7EA08"/>